<dbReference type="AlphaFoldDB" id="M4Z8Q2"/>
<dbReference type="KEGG" id="aol:S58_40670"/>
<reference evidence="2 3" key="1">
    <citation type="journal article" date="2013" name="Appl. Environ. Microbiol.">
        <title>Genome analysis suggests that the soil oligotrophic bacterium Agromonas oligotrophica (Bradyrhizobium oligotrophicum) is a nitrogen-fixing symbiont of Aeschynomene indica.</title>
        <authorList>
            <person name="Okubo T."/>
            <person name="Fukushima S."/>
            <person name="Itakura M."/>
            <person name="Oshima K."/>
            <person name="Longtonglang A."/>
            <person name="Teaumroong N."/>
            <person name="Mitsui H."/>
            <person name="Hattori M."/>
            <person name="Hattori R."/>
            <person name="Hattori T."/>
            <person name="Minamisawa K."/>
        </authorList>
    </citation>
    <scope>NUCLEOTIDE SEQUENCE [LARGE SCALE GENOMIC DNA]</scope>
    <source>
        <strain evidence="2 3">S58</strain>
    </source>
</reference>
<name>M4Z8Q2_9BRAD</name>
<sequence>MRICEGSMSLIDPTNLSAAELADRIAILRDNIRQITEQAASRSGAADEERNADRLAQQSDELDLLLKEQERRLSN</sequence>
<dbReference type="eggNOG" id="ENOG50302XX">
    <property type="taxonomic scope" value="Bacteria"/>
</dbReference>
<evidence type="ECO:0000313" key="2">
    <source>
        <dbReference type="EMBL" id="BAM90053.1"/>
    </source>
</evidence>
<dbReference type="STRING" id="1245469.S58_40670"/>
<evidence type="ECO:0000313" key="3">
    <source>
        <dbReference type="Proteomes" id="UP000011841"/>
    </source>
</evidence>
<evidence type="ECO:0000256" key="1">
    <source>
        <dbReference type="SAM" id="Coils"/>
    </source>
</evidence>
<organism evidence="2 3">
    <name type="scientific">Bradyrhizobium oligotrophicum S58</name>
    <dbReference type="NCBI Taxonomy" id="1245469"/>
    <lineage>
        <taxon>Bacteria</taxon>
        <taxon>Pseudomonadati</taxon>
        <taxon>Pseudomonadota</taxon>
        <taxon>Alphaproteobacteria</taxon>
        <taxon>Hyphomicrobiales</taxon>
        <taxon>Nitrobacteraceae</taxon>
        <taxon>Bradyrhizobium</taxon>
    </lineage>
</organism>
<dbReference type="PATRIC" id="fig|1245469.3.peg.4157"/>
<protein>
    <submittedName>
        <fullName evidence="2">Uncharacterized protein</fullName>
    </submittedName>
</protein>
<dbReference type="EMBL" id="AP012603">
    <property type="protein sequence ID" value="BAM90053.1"/>
    <property type="molecule type" value="Genomic_DNA"/>
</dbReference>
<keyword evidence="3" id="KW-1185">Reference proteome</keyword>
<feature type="coiled-coil region" evidence="1">
    <location>
        <begin position="18"/>
        <end position="72"/>
    </location>
</feature>
<dbReference type="HOGENOM" id="CLU_205649_0_0_5"/>
<keyword evidence="1" id="KW-0175">Coiled coil</keyword>
<dbReference type="Proteomes" id="UP000011841">
    <property type="component" value="Chromosome"/>
</dbReference>
<gene>
    <name evidence="2" type="ORF">S58_40670</name>
</gene>
<accession>M4Z8Q2</accession>
<proteinExistence type="predicted"/>